<comment type="similarity">
    <text evidence="2">Belongs to the unc-13 family.</text>
</comment>
<dbReference type="Proteomes" id="UP001153620">
    <property type="component" value="Chromosome 1"/>
</dbReference>
<evidence type="ECO:0000313" key="6">
    <source>
        <dbReference type="EMBL" id="CAG9799486.1"/>
    </source>
</evidence>
<evidence type="ECO:0000259" key="5">
    <source>
        <dbReference type="PROSITE" id="PS51258"/>
    </source>
</evidence>
<evidence type="ECO:0000313" key="7">
    <source>
        <dbReference type="Proteomes" id="UP001153620"/>
    </source>
</evidence>
<protein>
    <recommendedName>
        <fullName evidence="8">C2 domain-containing protein</fullName>
    </recommendedName>
</protein>
<feature type="domain" description="MHD1" evidence="5">
    <location>
        <begin position="492"/>
        <end position="614"/>
    </location>
</feature>
<reference evidence="6" key="2">
    <citation type="submission" date="2022-10" db="EMBL/GenBank/DDBJ databases">
        <authorList>
            <consortium name="ENA_rothamsted_submissions"/>
            <consortium name="culmorum"/>
            <person name="King R."/>
        </authorList>
    </citation>
    <scope>NUCLEOTIDE SEQUENCE</scope>
</reference>
<accession>A0A9N9RMJ9</accession>
<dbReference type="GO" id="GO:0005770">
    <property type="term" value="C:late endosome"/>
    <property type="evidence" value="ECO:0007669"/>
    <property type="project" value="UniProtKB-SubCell"/>
</dbReference>
<evidence type="ECO:0000256" key="3">
    <source>
        <dbReference type="ARBA" id="ARBA00022483"/>
    </source>
</evidence>
<dbReference type="InterPro" id="IPR035892">
    <property type="entry name" value="C2_domain_sf"/>
</dbReference>
<evidence type="ECO:0000256" key="2">
    <source>
        <dbReference type="ARBA" id="ARBA00005823"/>
    </source>
</evidence>
<evidence type="ECO:0000256" key="1">
    <source>
        <dbReference type="ARBA" id="ARBA00004603"/>
    </source>
</evidence>
<gene>
    <name evidence="6" type="ORF">CHIRRI_LOCUS2452</name>
</gene>
<dbReference type="PANTHER" id="PTHR45999">
    <property type="entry name" value="UNC-13-4A, ISOFORM B"/>
    <property type="match status" value="1"/>
</dbReference>
<dbReference type="GO" id="GO:0099503">
    <property type="term" value="C:secretory vesicle"/>
    <property type="evidence" value="ECO:0007669"/>
    <property type="project" value="TreeGrafter"/>
</dbReference>
<dbReference type="Gene3D" id="1.10.357.50">
    <property type="match status" value="1"/>
</dbReference>
<dbReference type="SMART" id="SM00239">
    <property type="entry name" value="C2"/>
    <property type="match status" value="1"/>
</dbReference>
<dbReference type="EMBL" id="OU895877">
    <property type="protein sequence ID" value="CAG9799486.1"/>
    <property type="molecule type" value="Genomic_DNA"/>
</dbReference>
<dbReference type="Pfam" id="PF00168">
    <property type="entry name" value="C2"/>
    <property type="match status" value="1"/>
</dbReference>
<dbReference type="InterPro" id="IPR052095">
    <property type="entry name" value="UNC-13_domain"/>
</dbReference>
<organism evidence="6 7">
    <name type="scientific">Chironomus riparius</name>
    <dbReference type="NCBI Taxonomy" id="315576"/>
    <lineage>
        <taxon>Eukaryota</taxon>
        <taxon>Metazoa</taxon>
        <taxon>Ecdysozoa</taxon>
        <taxon>Arthropoda</taxon>
        <taxon>Hexapoda</taxon>
        <taxon>Insecta</taxon>
        <taxon>Pterygota</taxon>
        <taxon>Neoptera</taxon>
        <taxon>Endopterygota</taxon>
        <taxon>Diptera</taxon>
        <taxon>Nematocera</taxon>
        <taxon>Chironomoidea</taxon>
        <taxon>Chironomidae</taxon>
        <taxon>Chironominae</taxon>
        <taxon>Chironomus</taxon>
    </lineage>
</organism>
<dbReference type="PROSITE" id="PS50004">
    <property type="entry name" value="C2"/>
    <property type="match status" value="1"/>
</dbReference>
<keyword evidence="3" id="KW-0268">Exocytosis</keyword>
<dbReference type="GO" id="GO:0006887">
    <property type="term" value="P:exocytosis"/>
    <property type="evidence" value="ECO:0007669"/>
    <property type="project" value="UniProtKB-KW"/>
</dbReference>
<reference evidence="6" key="1">
    <citation type="submission" date="2022-01" db="EMBL/GenBank/DDBJ databases">
        <authorList>
            <person name="King R."/>
        </authorList>
    </citation>
    <scope>NUCLEOTIDE SEQUENCE</scope>
</reference>
<dbReference type="PROSITE" id="PS51258">
    <property type="entry name" value="MHD1"/>
    <property type="match status" value="1"/>
</dbReference>
<dbReference type="Gene3D" id="2.60.40.150">
    <property type="entry name" value="C2 domain"/>
    <property type="match status" value="1"/>
</dbReference>
<sequence>MDTLKKAKKEFQKRLVLPIVDSLNKKSLPIVTNENSNNFTIIAALSNLNLYDTKQNIKTKEENFESCHDLLLNGYNNKLQKQIPFNLSRVDQFKIEIYKDVTYLLKLYGITNDDSRNNKKRNKRIESSNDNNIMSSYVNDVFCQILDINNINCNDPGKIYNKIREDFSAKFALEIYAALIQILVRHETSSSCFYQWSEKFSSEAETILTLYAEYQSISEPYISYAKWIAYTEINEYAVLNHGLFENILDNLIYKPKNHLKNKTAKKLKSKILKQFKNKPCSKKSQDLCLHVLKLPQNFAKEDEKNSYEISKEANQNEEILTIFWDSTKVLIKSFLNFVHELHLTSADGNSNKNVEILEKFFLIMKRLFKIHPNQLKEIDFESNLKEALTDGTVDYFIQNINHKLLAQVNKTIERISELVNILKKSVDYIIKFDDKFGFTFKLCYNLFIPEILFHAYDSHLVNLIHPVISDTYNMFEDEFKIQNNEELLSKVLELYHEISNYLKKSRDIYQVHNLKLLDYSQDWFLAGFDTWREASNMKVIFRIKTSIDVDKLKPEFDNTPYSSSAIDTIQILYSTKTFWENLELLDKRVTFLKEVAYDLCCSVVLYIEKFVEKIINSSENEKNIHKLPAILRLVTSNQNFVLENFKNLIKEFCCVAKFDEEETQRHIKKIELSINEEISDYFAIEMKKFCPLIKQAVIPNCPDEQEKIQEIENIIIIMQSDLSASNFQEIEQILWNRILETFSEIIQKSINEKMVPEIFSNLLKTFKKLNQIISSKNDIKLQERIDQTLYKLQCYGQETDELILQYYKDRYKIQKDISNESPIQNSFLTIYCCFIDDTIKIEILNARNLPTNELNKKCDSYVKVQFVPQQKFPHFQSFKTKVQHNTIFPLYDETFQKPLTKEQRNLKNAIVYFAIKEKSLIASDVRLAEAFLSFEDIPQVTSYEKLQQTRLTLTKLRNYDIESLKAIQYRSQMGDVQAMEFLAKIGILPRASIKIKQIYLNIKDLNIRLSPNH</sequence>
<dbReference type="PANTHER" id="PTHR45999:SF4">
    <property type="entry name" value="UNC-13-4A, ISOFORM B"/>
    <property type="match status" value="1"/>
</dbReference>
<keyword evidence="7" id="KW-1185">Reference proteome</keyword>
<dbReference type="AlphaFoldDB" id="A0A9N9RMJ9"/>
<dbReference type="InterPro" id="IPR000008">
    <property type="entry name" value="C2_dom"/>
</dbReference>
<comment type="subcellular location">
    <subcellularLocation>
        <location evidence="1">Late endosome</location>
    </subcellularLocation>
</comment>
<proteinExistence type="inferred from homology"/>
<evidence type="ECO:0008006" key="8">
    <source>
        <dbReference type="Google" id="ProtNLM"/>
    </source>
</evidence>
<evidence type="ECO:0000259" key="4">
    <source>
        <dbReference type="PROSITE" id="PS50004"/>
    </source>
</evidence>
<dbReference type="SUPFAM" id="SSF49562">
    <property type="entry name" value="C2 domain (Calcium/lipid-binding domain, CaLB)"/>
    <property type="match status" value="1"/>
</dbReference>
<dbReference type="InterPro" id="IPR014770">
    <property type="entry name" value="Munc13_1"/>
</dbReference>
<feature type="domain" description="C2" evidence="4">
    <location>
        <begin position="817"/>
        <end position="947"/>
    </location>
</feature>
<dbReference type="OrthoDB" id="67700at2759"/>
<name>A0A9N9RMJ9_9DIPT</name>